<dbReference type="Pfam" id="PF00672">
    <property type="entry name" value="HAMP"/>
    <property type="match status" value="1"/>
</dbReference>
<evidence type="ECO:0000259" key="9">
    <source>
        <dbReference type="PROSITE" id="PS50111"/>
    </source>
</evidence>
<dbReference type="EMBL" id="JABEVQ010000003">
    <property type="protein sequence ID" value="NWN91000.1"/>
    <property type="molecule type" value="Genomic_DNA"/>
</dbReference>
<dbReference type="Gene3D" id="3.30.450.20">
    <property type="entry name" value="PAS domain"/>
    <property type="match status" value="1"/>
</dbReference>
<evidence type="ECO:0000256" key="8">
    <source>
        <dbReference type="SAM" id="Phobius"/>
    </source>
</evidence>
<dbReference type="Proteomes" id="UP000536442">
    <property type="component" value="Unassembled WGS sequence"/>
</dbReference>
<protein>
    <submittedName>
        <fullName evidence="11">Methyl-accepting chemotaxis protein</fullName>
    </submittedName>
</protein>
<dbReference type="PANTHER" id="PTHR32089:SF117">
    <property type="entry name" value="METHYL ACCEPTING SENSORY TRANSDUCER WITH CACHE_1 SMALL MOLECULE BINDING DOMAIN"/>
    <property type="match status" value="1"/>
</dbReference>
<evidence type="ECO:0000256" key="4">
    <source>
        <dbReference type="ARBA" id="ARBA00023136"/>
    </source>
</evidence>
<keyword evidence="5 7" id="KW-0807">Transducer</keyword>
<comment type="similarity">
    <text evidence="6">Belongs to the methyl-accepting chemotaxis (MCP) protein family.</text>
</comment>
<keyword evidence="4 8" id="KW-0472">Membrane</keyword>
<gene>
    <name evidence="11" type="ORF">HLV39_05785</name>
</gene>
<accession>A0A851HQK7</accession>
<evidence type="ECO:0000259" key="10">
    <source>
        <dbReference type="PROSITE" id="PS50885"/>
    </source>
</evidence>
<evidence type="ECO:0000313" key="11">
    <source>
        <dbReference type="EMBL" id="NWN91000.1"/>
    </source>
</evidence>
<dbReference type="PROSITE" id="PS50111">
    <property type="entry name" value="CHEMOTAXIS_TRANSDUC_2"/>
    <property type="match status" value="1"/>
</dbReference>
<dbReference type="Pfam" id="PF00015">
    <property type="entry name" value="MCPsignal"/>
    <property type="match status" value="1"/>
</dbReference>
<keyword evidence="3 8" id="KW-1133">Transmembrane helix</keyword>
<proteinExistence type="inferred from homology"/>
<dbReference type="InterPro" id="IPR003660">
    <property type="entry name" value="HAMP_dom"/>
</dbReference>
<evidence type="ECO:0000256" key="1">
    <source>
        <dbReference type="ARBA" id="ARBA00004141"/>
    </source>
</evidence>
<sequence>MNKLSLKVKLYALVIGLLLVMGISMVITAQMSLDNMEQRLTSETSTLVQDIVMDRLSATAGEFGEQVSSKFNAAFKVPDVLGNIIEENITAGTSARISRSALSDAVRSVLVSEEHLSTIYAQFEPDAYDGQDRYFTGGVEDHSTEIGTLEIYYFRDRNGDIQVEQVDDPDEKYDEARNEFGDREAEWYFCPMETKSACIMEPYNYEIEDGYSKLVTTLVVPILTEGTFDGVVGVDINLDTLQNEVKSVSQQLYGGDSRVTLLSEKGLIVAGSHYGHALARPLRKVMPELAGEMTSLHQSGGRYDDGETLAVSYPVRIADTGREWSLLIELPRAAALAELDNIISLLSDEVAATAERQLLVGVVVSVLSVLLLIALVRSVVRPLEVIRDRMNNLSSAEGDLTRELEIDTHAELIELAGGFNTFLERLRSMINDLKAVNVRVHQQASDVSSIAQETDENSARQHREMDSVVAAMNEMSAAAGEVAGFASESASNAQQAQDGIRFTQTTLGSAVEGVSALAADMDEAGKAISQVAHRSDEINRILDVIRGVSEQTNLLALNAAIEAARAGEQGRGFAVVADEVRTLASRTRRSTDDVSEMIEGLQQDVHQTVSVIDEGVSRAAMAVDGTREADHSLAAVVTRIATIVEHVTQVATAAEEQSSVSEEINQNLTEIGDAAQDLRELAQRLRGSGDSLDKEVEILDSELNRLKT</sequence>
<dbReference type="CDD" id="cd12913">
    <property type="entry name" value="PDC1_MCP_like"/>
    <property type="match status" value="1"/>
</dbReference>
<feature type="transmembrane region" description="Helical" evidence="8">
    <location>
        <begin position="358"/>
        <end position="380"/>
    </location>
</feature>
<feature type="domain" description="Methyl-accepting transducer" evidence="9">
    <location>
        <begin position="436"/>
        <end position="672"/>
    </location>
</feature>
<dbReference type="SMART" id="SM00304">
    <property type="entry name" value="HAMP"/>
    <property type="match status" value="2"/>
</dbReference>
<evidence type="ECO:0000256" key="7">
    <source>
        <dbReference type="PROSITE-ProRule" id="PRU00284"/>
    </source>
</evidence>
<name>A0A851HQK7_9GAMM</name>
<comment type="caution">
    <text evidence="11">The sequence shown here is derived from an EMBL/GenBank/DDBJ whole genome shotgun (WGS) entry which is preliminary data.</text>
</comment>
<evidence type="ECO:0000256" key="3">
    <source>
        <dbReference type="ARBA" id="ARBA00022989"/>
    </source>
</evidence>
<dbReference type="GO" id="GO:0016020">
    <property type="term" value="C:membrane"/>
    <property type="evidence" value="ECO:0007669"/>
    <property type="project" value="UniProtKB-SubCell"/>
</dbReference>
<dbReference type="GO" id="GO:0006935">
    <property type="term" value="P:chemotaxis"/>
    <property type="evidence" value="ECO:0007669"/>
    <property type="project" value="UniProtKB-ARBA"/>
</dbReference>
<dbReference type="PROSITE" id="PS50885">
    <property type="entry name" value="HAMP"/>
    <property type="match status" value="1"/>
</dbReference>
<organism evidence="11 12">
    <name type="scientific">Marinobacter adhaerens</name>
    <dbReference type="NCBI Taxonomy" id="1033846"/>
    <lineage>
        <taxon>Bacteria</taxon>
        <taxon>Pseudomonadati</taxon>
        <taxon>Pseudomonadota</taxon>
        <taxon>Gammaproteobacteria</taxon>
        <taxon>Pseudomonadales</taxon>
        <taxon>Marinobacteraceae</taxon>
        <taxon>Marinobacter</taxon>
    </lineage>
</organism>
<evidence type="ECO:0000256" key="5">
    <source>
        <dbReference type="ARBA" id="ARBA00023224"/>
    </source>
</evidence>
<reference evidence="11 12" key="1">
    <citation type="submission" date="2020-03" db="EMBL/GenBank/DDBJ databases">
        <title>Metagenomic, metatranscriptomic, and metabolomic analyses revealed the key microbes and metabolic features during the fermentation of ganjang, Korean traditional soy sauce.</title>
        <authorList>
            <person name="Chun B.H."/>
            <person name="Jeon C.O."/>
        </authorList>
    </citation>
    <scope>NUCLEOTIDE SEQUENCE [LARGE SCALE GENOMIC DNA]</scope>
    <source>
        <strain evidence="11 12">KG14</strain>
    </source>
</reference>
<dbReference type="SMART" id="SM00283">
    <property type="entry name" value="MA"/>
    <property type="match status" value="1"/>
</dbReference>
<feature type="domain" description="HAMP" evidence="10">
    <location>
        <begin position="377"/>
        <end position="431"/>
    </location>
</feature>
<keyword evidence="12" id="KW-1185">Reference proteome</keyword>
<dbReference type="AlphaFoldDB" id="A0A851HQK7"/>
<evidence type="ECO:0000256" key="6">
    <source>
        <dbReference type="ARBA" id="ARBA00029447"/>
    </source>
</evidence>
<dbReference type="Pfam" id="PF22673">
    <property type="entry name" value="MCP-like_PDC_1"/>
    <property type="match status" value="1"/>
</dbReference>
<evidence type="ECO:0000256" key="2">
    <source>
        <dbReference type="ARBA" id="ARBA00022692"/>
    </source>
</evidence>
<dbReference type="InterPro" id="IPR004089">
    <property type="entry name" value="MCPsignal_dom"/>
</dbReference>
<dbReference type="SUPFAM" id="SSF58104">
    <property type="entry name" value="Methyl-accepting chemotaxis protein (MCP) signaling domain"/>
    <property type="match status" value="1"/>
</dbReference>
<comment type="subcellular location">
    <subcellularLocation>
        <location evidence="1">Membrane</location>
        <topology evidence="1">Multi-pass membrane protein</topology>
    </subcellularLocation>
</comment>
<dbReference type="CDD" id="cd06225">
    <property type="entry name" value="HAMP"/>
    <property type="match status" value="1"/>
</dbReference>
<evidence type="ECO:0000313" key="12">
    <source>
        <dbReference type="Proteomes" id="UP000536442"/>
    </source>
</evidence>
<dbReference type="Gene3D" id="1.10.287.950">
    <property type="entry name" value="Methyl-accepting chemotaxis protein"/>
    <property type="match status" value="1"/>
</dbReference>
<dbReference type="PANTHER" id="PTHR32089">
    <property type="entry name" value="METHYL-ACCEPTING CHEMOTAXIS PROTEIN MCPB"/>
    <property type="match status" value="1"/>
</dbReference>
<dbReference type="GO" id="GO:0007165">
    <property type="term" value="P:signal transduction"/>
    <property type="evidence" value="ECO:0007669"/>
    <property type="project" value="UniProtKB-KW"/>
</dbReference>
<dbReference type="CDD" id="cd11386">
    <property type="entry name" value="MCP_signal"/>
    <property type="match status" value="1"/>
</dbReference>
<dbReference type="FunFam" id="1.10.287.950:FF:000001">
    <property type="entry name" value="Methyl-accepting chemotaxis sensory transducer"/>
    <property type="match status" value="1"/>
</dbReference>
<keyword evidence="2 8" id="KW-0812">Transmembrane</keyword>